<dbReference type="InterPro" id="IPR050473">
    <property type="entry name" value="A2M/Complement_sys"/>
</dbReference>
<dbReference type="KEGG" id="tsr:106545173"/>
<evidence type="ECO:0000259" key="1">
    <source>
        <dbReference type="SMART" id="SM01359"/>
    </source>
</evidence>
<dbReference type="RefSeq" id="XP_013917119.1">
    <property type="nucleotide sequence ID" value="XM_014061644.1"/>
</dbReference>
<dbReference type="InterPro" id="IPR011625">
    <property type="entry name" value="A2M_N_BRD"/>
</dbReference>
<reference evidence="3" key="1">
    <citation type="submission" date="2025-08" db="UniProtKB">
        <authorList>
            <consortium name="RefSeq"/>
        </authorList>
    </citation>
    <scope>IDENTIFICATION</scope>
    <source>
        <tissue evidence="3">Skeletal muscle</tissue>
    </source>
</reference>
<keyword evidence="2" id="KW-1185">Reference proteome</keyword>
<dbReference type="AlphaFoldDB" id="A0A6I9XMI1"/>
<dbReference type="OrthoDB" id="9998011at2759"/>
<evidence type="ECO:0000313" key="2">
    <source>
        <dbReference type="Proteomes" id="UP000504617"/>
    </source>
</evidence>
<name>A0A6I9XMI1_9SAUR</name>
<dbReference type="Pfam" id="PF07703">
    <property type="entry name" value="A2M_BRD"/>
    <property type="match status" value="1"/>
</dbReference>
<organism evidence="2 3">
    <name type="scientific">Thamnophis sirtalis</name>
    <dbReference type="NCBI Taxonomy" id="35019"/>
    <lineage>
        <taxon>Eukaryota</taxon>
        <taxon>Metazoa</taxon>
        <taxon>Chordata</taxon>
        <taxon>Craniata</taxon>
        <taxon>Vertebrata</taxon>
        <taxon>Euteleostomi</taxon>
        <taxon>Lepidosauria</taxon>
        <taxon>Squamata</taxon>
        <taxon>Bifurcata</taxon>
        <taxon>Unidentata</taxon>
        <taxon>Episquamata</taxon>
        <taxon>Toxicofera</taxon>
        <taxon>Serpentes</taxon>
        <taxon>Colubroidea</taxon>
        <taxon>Colubridae</taxon>
        <taxon>Natricinae</taxon>
        <taxon>Thamnophis</taxon>
    </lineage>
</organism>
<feature type="domain" description="Alpha-2-macroglobulin bait region" evidence="1">
    <location>
        <begin position="1"/>
        <end position="107"/>
    </location>
</feature>
<dbReference type="Gene3D" id="6.20.50.160">
    <property type="match status" value="1"/>
</dbReference>
<gene>
    <name evidence="3" type="primary">LOC106545173</name>
</gene>
<dbReference type="GeneID" id="106545173"/>
<protein>
    <submittedName>
        <fullName evidence="3">Alpha-2-macroglobulin-like</fullName>
    </submittedName>
</protein>
<dbReference type="SMART" id="SM01359">
    <property type="entry name" value="A2M_N_2"/>
    <property type="match status" value="1"/>
</dbReference>
<sequence>MSLSNSLSLSATWDFHPLEIKGDFLLNLSVDVDTSPKIHLLLYTILPSGELVAGSRNFTVEKCFSNKVKLWFSERGRLPGQKTQLHLSANPGSLCAIHAVDQSVFLLKPEAELSPEKVYNFIPKKDYIFSIDLFVASFNIYPCPTEEPSRGKRIGGLGHFLPENGDIYNTFWDFGVNIFTNTRLLIPRYCSDIEKPLRGERIGRPVHFLPEDGDAYKIFREFGLNIFTNTRLRIPGYCSDRGIGYI</sequence>
<dbReference type="Gene3D" id="2.60.40.1930">
    <property type="match status" value="1"/>
</dbReference>
<accession>A0A6I9XMI1</accession>
<dbReference type="PANTHER" id="PTHR11412">
    <property type="entry name" value="MACROGLOBULIN / COMPLEMENT"/>
    <property type="match status" value="1"/>
</dbReference>
<evidence type="ECO:0000313" key="3">
    <source>
        <dbReference type="RefSeq" id="XP_013917119.1"/>
    </source>
</evidence>
<dbReference type="Proteomes" id="UP000504617">
    <property type="component" value="Unplaced"/>
</dbReference>
<dbReference type="PANTHER" id="PTHR11412:SF165">
    <property type="entry name" value="ALPHA-2-MACROGLOBULIN"/>
    <property type="match status" value="1"/>
</dbReference>
<proteinExistence type="predicted"/>